<dbReference type="RefSeq" id="WP_251591369.1">
    <property type="nucleotide sequence ID" value="NZ_JAMLJI010000001.1"/>
</dbReference>
<dbReference type="Pfam" id="PF00669">
    <property type="entry name" value="Flagellin_N"/>
    <property type="match status" value="1"/>
</dbReference>
<evidence type="ECO:0000259" key="5">
    <source>
        <dbReference type="Pfam" id="PF00669"/>
    </source>
</evidence>
<dbReference type="InterPro" id="IPR001029">
    <property type="entry name" value="Flagellin_N"/>
</dbReference>
<dbReference type="Gene3D" id="6.10.10.10">
    <property type="entry name" value="Flagellar export chaperone, C-terminal domain"/>
    <property type="match status" value="1"/>
</dbReference>
<dbReference type="InterPro" id="IPR001492">
    <property type="entry name" value="Flagellin"/>
</dbReference>
<keyword evidence="7" id="KW-0282">Flagellum</keyword>
<comment type="caution">
    <text evidence="7">The sequence shown here is derived from an EMBL/GenBank/DDBJ whole genome shotgun (WGS) entry which is preliminary data.</text>
</comment>
<dbReference type="PRINTS" id="PR00207">
    <property type="entry name" value="FLAGELLIN"/>
</dbReference>
<dbReference type="PANTHER" id="PTHR42792:SF2">
    <property type="entry name" value="FLAGELLIN"/>
    <property type="match status" value="1"/>
</dbReference>
<organism evidence="7 8">
    <name type="scientific">Larsenimonas suaedae</name>
    <dbReference type="NCBI Taxonomy" id="1851019"/>
    <lineage>
        <taxon>Bacteria</taxon>
        <taxon>Pseudomonadati</taxon>
        <taxon>Pseudomonadota</taxon>
        <taxon>Gammaproteobacteria</taxon>
        <taxon>Oceanospirillales</taxon>
        <taxon>Halomonadaceae</taxon>
        <taxon>Larsenimonas</taxon>
    </lineage>
</organism>
<gene>
    <name evidence="7" type="ORF">QC825_05210</name>
</gene>
<dbReference type="EMBL" id="JARWAO010000002">
    <property type="protein sequence ID" value="MDR5895467.1"/>
    <property type="molecule type" value="Genomic_DNA"/>
</dbReference>
<dbReference type="Gene3D" id="2.60.40.4390">
    <property type="match status" value="1"/>
</dbReference>
<dbReference type="Proteomes" id="UP001269375">
    <property type="component" value="Unassembled WGS sequence"/>
</dbReference>
<keyword evidence="2 4" id="KW-0964">Secreted</keyword>
<evidence type="ECO:0000313" key="7">
    <source>
        <dbReference type="EMBL" id="MDR5895467.1"/>
    </source>
</evidence>
<dbReference type="SUPFAM" id="SSF64518">
    <property type="entry name" value="Phase 1 flagellin"/>
    <property type="match status" value="1"/>
</dbReference>
<dbReference type="InterPro" id="IPR046358">
    <property type="entry name" value="Flagellin_C"/>
</dbReference>
<keyword evidence="7" id="KW-0969">Cilium</keyword>
<evidence type="ECO:0000256" key="4">
    <source>
        <dbReference type="RuleBase" id="RU362073"/>
    </source>
</evidence>
<comment type="subcellular location">
    <subcellularLocation>
        <location evidence="4">Secreted</location>
    </subcellularLocation>
    <subcellularLocation>
        <location evidence="4">Bacterial flagellum</location>
    </subcellularLocation>
</comment>
<feature type="domain" description="Flagellin C-terminal" evidence="6">
    <location>
        <begin position="398"/>
        <end position="481"/>
    </location>
</feature>
<dbReference type="PANTHER" id="PTHR42792">
    <property type="entry name" value="FLAGELLIN"/>
    <property type="match status" value="1"/>
</dbReference>
<dbReference type="InterPro" id="IPR042187">
    <property type="entry name" value="Flagellin_C_sub2"/>
</dbReference>
<reference evidence="7 8" key="1">
    <citation type="submission" date="2023-04" db="EMBL/GenBank/DDBJ databases">
        <title>A long-awaited taxogenomic arrangement of the family Halomonadaceae.</title>
        <authorList>
            <person name="De La Haba R."/>
            <person name="Chuvochina M."/>
            <person name="Wittouck S."/>
            <person name="Arahal D.R."/>
            <person name="Sanchez-Porro C."/>
            <person name="Hugenholtz P."/>
            <person name="Ventosa A."/>
        </authorList>
    </citation>
    <scope>NUCLEOTIDE SEQUENCE [LARGE SCALE GENOMIC DNA]</scope>
    <source>
        <strain evidence="7 8">DSM 22428</strain>
    </source>
</reference>
<evidence type="ECO:0000313" key="8">
    <source>
        <dbReference type="Proteomes" id="UP001269375"/>
    </source>
</evidence>
<proteinExistence type="inferred from homology"/>
<evidence type="ECO:0000256" key="2">
    <source>
        <dbReference type="ARBA" id="ARBA00022525"/>
    </source>
</evidence>
<name>A0ABU1GVK9_9GAMM</name>
<accession>A0ABU1GVK9</accession>
<keyword evidence="7" id="KW-0966">Cell projection</keyword>
<feature type="domain" description="Flagellin N-terminal" evidence="5">
    <location>
        <begin position="4"/>
        <end position="139"/>
    </location>
</feature>
<dbReference type="Gene3D" id="1.20.1330.10">
    <property type="entry name" value="f41 fragment of flagellin, N-terminal domain"/>
    <property type="match status" value="2"/>
</dbReference>
<keyword evidence="3 4" id="KW-0975">Bacterial flagellum</keyword>
<comment type="function">
    <text evidence="4">Flagellin is the subunit protein which polymerizes to form the filaments of bacterial flagella.</text>
</comment>
<keyword evidence="8" id="KW-1185">Reference proteome</keyword>
<protein>
    <recommendedName>
        <fullName evidence="4">Flagellin</fullName>
    </recommendedName>
</protein>
<sequence length="482" mass="51076">MATISTNLLSLSTQQHQMRAQNQLSKAIERLSTGQRINAASDDAAGQAKANRMTANINADRQIGRGINDGISLAQTAEGGLDGINGLLQRARELAVQSANGTLSDDDRAAINREFFTLRDEIDRIAAGTEIFGKTPLAGEPELTGTPLGNTPHVVDVFDDGSQSYSSGVKAIAYVPAGTTNFQLTINSYNQDDDLQVFTADGKHLVGTPLEGATADYTWSHNGVTDRATATSQLLTEADGFDSGATYDDSNFVDATGSYNSGGAVTNTYNGMTITYTGDGDRTAATTDGEFNNGRLNGSEASQTVERIRVDTVSENLLLFVSGEGSFTANATWDTLPETQYANGETPFNTDTEIVMNADYGQALDTLTIESTPADSEALGIAGTALDPIEKAREALAELDSAMLTVDGYRSQYGAIQNRLEGAMDAAANRATITEAARSRIMDADYAVETSNMTRAQIVSQASNAMLAQANQTPEAMLSLLR</sequence>
<dbReference type="Gene3D" id="3.30.70.2120">
    <property type="match status" value="1"/>
</dbReference>
<evidence type="ECO:0000256" key="1">
    <source>
        <dbReference type="ARBA" id="ARBA00005709"/>
    </source>
</evidence>
<evidence type="ECO:0000256" key="3">
    <source>
        <dbReference type="ARBA" id="ARBA00023143"/>
    </source>
</evidence>
<comment type="similarity">
    <text evidence="1 4">Belongs to the bacterial flagellin family.</text>
</comment>
<evidence type="ECO:0000259" key="6">
    <source>
        <dbReference type="Pfam" id="PF00700"/>
    </source>
</evidence>
<dbReference type="Pfam" id="PF00700">
    <property type="entry name" value="Flagellin_C"/>
    <property type="match status" value="1"/>
</dbReference>